<dbReference type="AlphaFoldDB" id="A0A218X6K8"/>
<evidence type="ECO:0000313" key="3">
    <source>
        <dbReference type="EMBL" id="PKI51690.1"/>
    </source>
</evidence>
<keyword evidence="5" id="KW-1185">Reference proteome</keyword>
<dbReference type="Proteomes" id="UP000233551">
    <property type="component" value="Unassembled WGS sequence"/>
</dbReference>
<reference evidence="3 5" key="3">
    <citation type="submission" date="2017-11" db="EMBL/GenBank/DDBJ databases">
        <title>De-novo sequencing of pomegranate (Punica granatum L.) genome.</title>
        <authorList>
            <person name="Akparov Z."/>
            <person name="Amiraslanov A."/>
            <person name="Hajiyeva S."/>
            <person name="Abbasov M."/>
            <person name="Kaur K."/>
            <person name="Hamwieh A."/>
            <person name="Solovyev V."/>
            <person name="Salamov A."/>
            <person name="Braich B."/>
            <person name="Kosarev P."/>
            <person name="Mahmoud A."/>
            <person name="Hajiyev E."/>
            <person name="Babayeva S."/>
            <person name="Izzatullayeva V."/>
            <person name="Mammadov A."/>
            <person name="Mammadov A."/>
            <person name="Sharifova S."/>
            <person name="Ojaghi J."/>
            <person name="Eynullazada K."/>
            <person name="Bayramov B."/>
            <person name="Abdulazimova A."/>
            <person name="Shahmuradov I."/>
        </authorList>
    </citation>
    <scope>NUCLEOTIDE SEQUENCE [LARGE SCALE GENOMIC DNA]</scope>
    <source>
        <strain evidence="3">AG2017</strain>
        <strain evidence="5">cv. AG2017</strain>
        <tissue evidence="3">Leaf</tissue>
    </source>
</reference>
<gene>
    <name evidence="2" type="ORF">CDL15_Pgr006604</name>
    <name evidence="3" type="ORF">CRG98_027930</name>
</gene>
<dbReference type="EMBL" id="PGOL01001998">
    <property type="protein sequence ID" value="PKI51690.1"/>
    <property type="molecule type" value="Genomic_DNA"/>
</dbReference>
<protein>
    <submittedName>
        <fullName evidence="2">Uncharacterized protein</fullName>
    </submittedName>
</protein>
<feature type="region of interest" description="Disordered" evidence="1">
    <location>
        <begin position="1"/>
        <end position="25"/>
    </location>
</feature>
<feature type="region of interest" description="Disordered" evidence="1">
    <location>
        <begin position="47"/>
        <end position="69"/>
    </location>
</feature>
<evidence type="ECO:0000313" key="5">
    <source>
        <dbReference type="Proteomes" id="UP000233551"/>
    </source>
</evidence>
<dbReference type="EMBL" id="MTKT01002214">
    <property type="protein sequence ID" value="OWM80574.1"/>
    <property type="molecule type" value="Genomic_DNA"/>
</dbReference>
<evidence type="ECO:0000256" key="1">
    <source>
        <dbReference type="SAM" id="MobiDB-lite"/>
    </source>
</evidence>
<organism evidence="2 4">
    <name type="scientific">Punica granatum</name>
    <name type="common">Pomegranate</name>
    <dbReference type="NCBI Taxonomy" id="22663"/>
    <lineage>
        <taxon>Eukaryota</taxon>
        <taxon>Viridiplantae</taxon>
        <taxon>Streptophyta</taxon>
        <taxon>Embryophyta</taxon>
        <taxon>Tracheophyta</taxon>
        <taxon>Spermatophyta</taxon>
        <taxon>Magnoliopsida</taxon>
        <taxon>eudicotyledons</taxon>
        <taxon>Gunneridae</taxon>
        <taxon>Pentapetalae</taxon>
        <taxon>rosids</taxon>
        <taxon>malvids</taxon>
        <taxon>Myrtales</taxon>
        <taxon>Lythraceae</taxon>
        <taxon>Punica</taxon>
    </lineage>
</organism>
<evidence type="ECO:0000313" key="4">
    <source>
        <dbReference type="Proteomes" id="UP000197138"/>
    </source>
</evidence>
<reference evidence="4" key="1">
    <citation type="journal article" date="2017" name="Plant J.">
        <title>The pomegranate (Punica granatum L.) genome and the genomics of punicalagin biosynthesis.</title>
        <authorList>
            <person name="Qin G."/>
            <person name="Xu C."/>
            <person name="Ming R."/>
            <person name="Tang H."/>
            <person name="Guyot R."/>
            <person name="Kramer E.M."/>
            <person name="Hu Y."/>
            <person name="Yi X."/>
            <person name="Qi Y."/>
            <person name="Xu X."/>
            <person name="Gao Z."/>
            <person name="Pan H."/>
            <person name="Jian J."/>
            <person name="Tian Y."/>
            <person name="Yue Z."/>
            <person name="Xu Y."/>
        </authorList>
    </citation>
    <scope>NUCLEOTIDE SEQUENCE [LARGE SCALE GENOMIC DNA]</scope>
    <source>
        <strain evidence="4">cv. Dabenzi</strain>
    </source>
</reference>
<comment type="caution">
    <text evidence="2">The sequence shown here is derived from an EMBL/GenBank/DDBJ whole genome shotgun (WGS) entry which is preliminary data.</text>
</comment>
<name>A0A218X6K8_PUNGR</name>
<feature type="compositionally biased region" description="Low complexity" evidence="1">
    <location>
        <begin position="56"/>
        <end position="69"/>
    </location>
</feature>
<evidence type="ECO:0000313" key="2">
    <source>
        <dbReference type="EMBL" id="OWM80574.1"/>
    </source>
</evidence>
<dbReference type="Proteomes" id="UP000197138">
    <property type="component" value="Unassembled WGS sequence"/>
</dbReference>
<sequence length="86" mass="9189">MAPTAAMLTLPHHSPADVPGAGQSAAPHSHHVLSLFFGNWMMMGLGHEQETRDSSRSPPSSSNSVSSESLLAQRFDEALKLSCWSS</sequence>
<accession>A0A218X6K8</accession>
<proteinExistence type="predicted"/>
<reference evidence="2" key="2">
    <citation type="submission" date="2017-06" db="EMBL/GenBank/DDBJ databases">
        <title>The pomegranate genome and the genomics of punicalagin biosynthesis.</title>
        <authorList>
            <person name="Xu C."/>
        </authorList>
    </citation>
    <scope>NUCLEOTIDE SEQUENCE [LARGE SCALE GENOMIC DNA]</scope>
    <source>
        <tissue evidence="2">Fresh leaf</tissue>
    </source>
</reference>